<dbReference type="InterPro" id="IPR002893">
    <property type="entry name" value="Znf_MYND"/>
</dbReference>
<name>A0AAD6XFR9_9AGAR</name>
<dbReference type="SUPFAM" id="SSF144232">
    <property type="entry name" value="HIT/MYND zinc finger-like"/>
    <property type="match status" value="1"/>
</dbReference>
<evidence type="ECO:0000259" key="5">
    <source>
        <dbReference type="PROSITE" id="PS50865"/>
    </source>
</evidence>
<keyword evidence="3" id="KW-0862">Zinc</keyword>
<evidence type="ECO:0000256" key="1">
    <source>
        <dbReference type="ARBA" id="ARBA00022723"/>
    </source>
</evidence>
<dbReference type="Gene3D" id="6.10.140.2220">
    <property type="match status" value="1"/>
</dbReference>
<evidence type="ECO:0000256" key="2">
    <source>
        <dbReference type="ARBA" id="ARBA00022771"/>
    </source>
</evidence>
<evidence type="ECO:0000256" key="4">
    <source>
        <dbReference type="PROSITE-ProRule" id="PRU00134"/>
    </source>
</evidence>
<organism evidence="6 7">
    <name type="scientific">Mycena belliarum</name>
    <dbReference type="NCBI Taxonomy" id="1033014"/>
    <lineage>
        <taxon>Eukaryota</taxon>
        <taxon>Fungi</taxon>
        <taxon>Dikarya</taxon>
        <taxon>Basidiomycota</taxon>
        <taxon>Agaricomycotina</taxon>
        <taxon>Agaricomycetes</taxon>
        <taxon>Agaricomycetidae</taxon>
        <taxon>Agaricales</taxon>
        <taxon>Marasmiineae</taxon>
        <taxon>Mycenaceae</taxon>
        <taxon>Mycena</taxon>
    </lineage>
</organism>
<dbReference type="Proteomes" id="UP001222325">
    <property type="component" value="Unassembled WGS sequence"/>
</dbReference>
<evidence type="ECO:0000313" key="6">
    <source>
        <dbReference type="EMBL" id="KAJ7066814.1"/>
    </source>
</evidence>
<dbReference type="Pfam" id="PF14737">
    <property type="entry name" value="DUF4470"/>
    <property type="match status" value="1"/>
</dbReference>
<dbReference type="GO" id="GO:0008270">
    <property type="term" value="F:zinc ion binding"/>
    <property type="evidence" value="ECO:0007669"/>
    <property type="project" value="UniProtKB-KW"/>
</dbReference>
<comment type="caution">
    <text evidence="6">The sequence shown here is derived from an EMBL/GenBank/DDBJ whole genome shotgun (WGS) entry which is preliminary data.</text>
</comment>
<proteinExistence type="predicted"/>
<evidence type="ECO:0000313" key="7">
    <source>
        <dbReference type="Proteomes" id="UP001222325"/>
    </source>
</evidence>
<sequence length="594" mass="66157">MSRNYAGTETTSKKLGTALDGQIISEVLCANGRCLKCATMTCGKCYLVKYCGRECQMQHWTSHKKDCKHVYISPSWQPAWITEKRPPAFLTNDNGPNHTAFGTLGHYLWGNVPAINCLQVSRNEGQRAASMDLNLCFAGKNLILTVNDLPDNYKGKCTILCNDINGVVVNRNLVILYALLTPGADVADAAELAVHLMYSAGLTTQMADYLRNCTEAIYGTDGAHSGVWGTRGTGKIRTLQYVSSLQYALRMFHSEYTLSDALASMRSVMWGPTRTDYRDRYIFSLEPSHRVSFSRFRTTGVLAPFAADVENFTEPNRLIFSAEGKWLTMDDANPLFGWDLGPVFECGARYGATRADSYGCLFFYLKEQFAKFARRVKDFELDITLSQTEAHALSRAIAADSVPNFSNVRFDRIETSNMADSFGARQIISDWAPLLNRENPHAVLLVNFMNWILKQPNSRARDDLRLLWCVTRVVQHMPAPDQRGQGVDGARAVIGGTSSPHFFYLINCAEAFFDNEKPFAEFLAKSGAAQAAAAAGAQLRKVHRIHPKRSGLSLDDPAQRVPQLTKTGFNNLYLLGGANYSDRFVEVEIKQKSK</sequence>
<keyword evidence="1" id="KW-0479">Metal-binding</keyword>
<keyword evidence="7" id="KW-1185">Reference proteome</keyword>
<dbReference type="AlphaFoldDB" id="A0AAD6XFR9"/>
<protein>
    <recommendedName>
        <fullName evidence="5">MYND-type domain-containing protein</fullName>
    </recommendedName>
</protein>
<dbReference type="EMBL" id="JARJCN010000163">
    <property type="protein sequence ID" value="KAJ7066814.1"/>
    <property type="molecule type" value="Genomic_DNA"/>
</dbReference>
<feature type="domain" description="MYND-type" evidence="5">
    <location>
        <begin position="31"/>
        <end position="67"/>
    </location>
</feature>
<gene>
    <name evidence="6" type="ORF">B0H15DRAFT_794317</name>
</gene>
<dbReference type="Pfam" id="PF01753">
    <property type="entry name" value="zf-MYND"/>
    <property type="match status" value="1"/>
</dbReference>
<reference evidence="6" key="1">
    <citation type="submission" date="2023-03" db="EMBL/GenBank/DDBJ databases">
        <title>Massive genome expansion in bonnet fungi (Mycena s.s.) driven by repeated elements and novel gene families across ecological guilds.</title>
        <authorList>
            <consortium name="Lawrence Berkeley National Laboratory"/>
            <person name="Harder C.B."/>
            <person name="Miyauchi S."/>
            <person name="Viragh M."/>
            <person name="Kuo A."/>
            <person name="Thoen E."/>
            <person name="Andreopoulos B."/>
            <person name="Lu D."/>
            <person name="Skrede I."/>
            <person name="Drula E."/>
            <person name="Henrissat B."/>
            <person name="Morin E."/>
            <person name="Kohler A."/>
            <person name="Barry K."/>
            <person name="LaButti K."/>
            <person name="Morin E."/>
            <person name="Salamov A."/>
            <person name="Lipzen A."/>
            <person name="Mereny Z."/>
            <person name="Hegedus B."/>
            <person name="Baldrian P."/>
            <person name="Stursova M."/>
            <person name="Weitz H."/>
            <person name="Taylor A."/>
            <person name="Grigoriev I.V."/>
            <person name="Nagy L.G."/>
            <person name="Martin F."/>
            <person name="Kauserud H."/>
        </authorList>
    </citation>
    <scope>NUCLEOTIDE SEQUENCE</scope>
    <source>
        <strain evidence="6">CBHHK173m</strain>
    </source>
</reference>
<accession>A0AAD6XFR9</accession>
<dbReference type="PROSITE" id="PS50865">
    <property type="entry name" value="ZF_MYND_2"/>
    <property type="match status" value="1"/>
</dbReference>
<dbReference type="InterPro" id="IPR027974">
    <property type="entry name" value="DUF4470"/>
</dbReference>
<evidence type="ECO:0000256" key="3">
    <source>
        <dbReference type="ARBA" id="ARBA00022833"/>
    </source>
</evidence>
<keyword evidence="2 4" id="KW-0863">Zinc-finger</keyword>